<keyword evidence="1" id="KW-1133">Transmembrane helix</keyword>
<evidence type="ECO:0000256" key="1">
    <source>
        <dbReference type="SAM" id="Phobius"/>
    </source>
</evidence>
<sequence>MLPARAGVTAGYVVAFIATTLSVRTLPTPARTAWLEWTSTNLVNLRDHPLPALVLSGLFTEGSLTGWLLTALIGLGVTNRALGNWRTATLIVCAHVGGTLISQGIVAYRIAHGQVPAGDRFMIDVGPSYVVACALAAGALYGRGLQRLPALAGFALFAVDAFAGLSTFEVAAVGHLCSVVIAGVAGWPLWRSARSRTDRGAALPVAPPDAARV</sequence>
<keyword evidence="1" id="KW-0472">Membrane</keyword>
<reference evidence="2" key="1">
    <citation type="submission" date="2021-01" db="EMBL/GenBank/DDBJ databases">
        <title>Whole genome shotgun sequence of Planosporangium mesophilum NBRC 109066.</title>
        <authorList>
            <person name="Komaki H."/>
            <person name="Tamura T."/>
        </authorList>
    </citation>
    <scope>NUCLEOTIDE SEQUENCE</scope>
    <source>
        <strain evidence="2">NBRC 109066</strain>
    </source>
</reference>
<name>A0A8J3T966_9ACTN</name>
<comment type="caution">
    <text evidence="2">The sequence shown here is derived from an EMBL/GenBank/DDBJ whole genome shotgun (WGS) entry which is preliminary data.</text>
</comment>
<feature type="transmembrane region" description="Helical" evidence="1">
    <location>
        <begin position="148"/>
        <end position="166"/>
    </location>
</feature>
<keyword evidence="3" id="KW-1185">Reference proteome</keyword>
<accession>A0A8J3T966</accession>
<feature type="transmembrane region" description="Helical" evidence="1">
    <location>
        <begin position="121"/>
        <end position="141"/>
    </location>
</feature>
<feature type="transmembrane region" description="Helical" evidence="1">
    <location>
        <begin position="172"/>
        <end position="190"/>
    </location>
</feature>
<feature type="transmembrane region" description="Helical" evidence="1">
    <location>
        <begin position="87"/>
        <end position="109"/>
    </location>
</feature>
<evidence type="ECO:0000313" key="3">
    <source>
        <dbReference type="Proteomes" id="UP000599074"/>
    </source>
</evidence>
<proteinExistence type="predicted"/>
<dbReference type="Pfam" id="PF20401">
    <property type="entry name" value="Rhomboid_2"/>
    <property type="match status" value="1"/>
</dbReference>
<evidence type="ECO:0000313" key="2">
    <source>
        <dbReference type="EMBL" id="GII20594.1"/>
    </source>
</evidence>
<dbReference type="AlphaFoldDB" id="A0A8J3T966"/>
<protein>
    <submittedName>
        <fullName evidence="2">Uncharacterized protein</fullName>
    </submittedName>
</protein>
<dbReference type="Proteomes" id="UP000599074">
    <property type="component" value="Unassembled WGS sequence"/>
</dbReference>
<dbReference type="EMBL" id="BOON01000002">
    <property type="protein sequence ID" value="GII20594.1"/>
    <property type="molecule type" value="Genomic_DNA"/>
</dbReference>
<dbReference type="InterPro" id="IPR046862">
    <property type="entry name" value="Rhomboid_2"/>
</dbReference>
<gene>
    <name evidence="2" type="ORF">Pme01_01910</name>
</gene>
<feature type="transmembrane region" description="Helical" evidence="1">
    <location>
        <begin position="49"/>
        <end position="75"/>
    </location>
</feature>
<organism evidence="2 3">
    <name type="scientific">Planosporangium mesophilum</name>
    <dbReference type="NCBI Taxonomy" id="689768"/>
    <lineage>
        <taxon>Bacteria</taxon>
        <taxon>Bacillati</taxon>
        <taxon>Actinomycetota</taxon>
        <taxon>Actinomycetes</taxon>
        <taxon>Micromonosporales</taxon>
        <taxon>Micromonosporaceae</taxon>
        <taxon>Planosporangium</taxon>
    </lineage>
</organism>
<keyword evidence="1" id="KW-0812">Transmembrane</keyword>